<feature type="transmembrane region" description="Helical" evidence="6">
    <location>
        <begin position="415"/>
        <end position="435"/>
    </location>
</feature>
<dbReference type="GO" id="GO:0005886">
    <property type="term" value="C:plasma membrane"/>
    <property type="evidence" value="ECO:0007669"/>
    <property type="project" value="UniProtKB-SubCell"/>
</dbReference>
<feature type="transmembrane region" description="Helical" evidence="6">
    <location>
        <begin position="357"/>
        <end position="379"/>
    </location>
</feature>
<feature type="transmembrane region" description="Helical" evidence="6">
    <location>
        <begin position="160"/>
        <end position="178"/>
    </location>
</feature>
<evidence type="ECO:0000256" key="3">
    <source>
        <dbReference type="ARBA" id="ARBA00022692"/>
    </source>
</evidence>
<keyword evidence="4 6" id="KW-1133">Transmembrane helix</keyword>
<evidence type="ECO:0000256" key="2">
    <source>
        <dbReference type="ARBA" id="ARBA00022475"/>
    </source>
</evidence>
<dbReference type="AlphaFoldDB" id="A0A174IVZ7"/>
<feature type="transmembrane region" description="Helical" evidence="6">
    <location>
        <begin position="184"/>
        <end position="206"/>
    </location>
</feature>
<proteinExistence type="predicted"/>
<evidence type="ECO:0000313" key="7">
    <source>
        <dbReference type="EMBL" id="CUO90236.1"/>
    </source>
</evidence>
<feature type="transmembrane region" description="Helical" evidence="6">
    <location>
        <begin position="12"/>
        <end position="32"/>
    </location>
</feature>
<dbReference type="RefSeq" id="WP_055267141.1">
    <property type="nucleotide sequence ID" value="NZ_CABIXQ010000019.1"/>
</dbReference>
<feature type="transmembrane region" description="Helical" evidence="6">
    <location>
        <begin position="86"/>
        <end position="108"/>
    </location>
</feature>
<keyword evidence="3 6" id="KW-0812">Transmembrane</keyword>
<dbReference type="PANTHER" id="PTHR30250:SF21">
    <property type="entry name" value="LIPID II FLIPPASE MURJ"/>
    <property type="match status" value="1"/>
</dbReference>
<feature type="transmembrane region" description="Helical" evidence="6">
    <location>
        <begin position="128"/>
        <end position="148"/>
    </location>
</feature>
<comment type="subcellular location">
    <subcellularLocation>
        <location evidence="1">Cell membrane</location>
        <topology evidence="1">Multi-pass membrane protein</topology>
    </subcellularLocation>
</comment>
<feature type="transmembrane region" description="Helical" evidence="6">
    <location>
        <begin position="472"/>
        <end position="494"/>
    </location>
</feature>
<organism evidence="7 8">
    <name type="scientific">Clostridium disporicum</name>
    <dbReference type="NCBI Taxonomy" id="84024"/>
    <lineage>
        <taxon>Bacteria</taxon>
        <taxon>Bacillati</taxon>
        <taxon>Bacillota</taxon>
        <taxon>Clostridia</taxon>
        <taxon>Eubacteriales</taxon>
        <taxon>Clostridiaceae</taxon>
        <taxon>Clostridium</taxon>
    </lineage>
</organism>
<evidence type="ECO:0000256" key="5">
    <source>
        <dbReference type="ARBA" id="ARBA00023136"/>
    </source>
</evidence>
<feature type="transmembrane region" description="Helical" evidence="6">
    <location>
        <begin position="272"/>
        <end position="296"/>
    </location>
</feature>
<dbReference type="EMBL" id="CYZX01000019">
    <property type="protein sequence ID" value="CUO90236.1"/>
    <property type="molecule type" value="Genomic_DNA"/>
</dbReference>
<evidence type="ECO:0000256" key="1">
    <source>
        <dbReference type="ARBA" id="ARBA00004651"/>
    </source>
</evidence>
<dbReference type="PANTHER" id="PTHR30250">
    <property type="entry name" value="PST FAMILY PREDICTED COLANIC ACID TRANSPORTER"/>
    <property type="match status" value="1"/>
</dbReference>
<dbReference type="InterPro" id="IPR024923">
    <property type="entry name" value="PG_synth_SpoVB"/>
</dbReference>
<protein>
    <submittedName>
        <fullName evidence="7">Polysaccharide biosynthesis protein</fullName>
    </submittedName>
</protein>
<evidence type="ECO:0000256" key="4">
    <source>
        <dbReference type="ARBA" id="ARBA00022989"/>
    </source>
</evidence>
<keyword evidence="2" id="KW-1003">Cell membrane</keyword>
<accession>A0A174IVZ7</accession>
<feature type="transmembrane region" description="Helical" evidence="6">
    <location>
        <begin position="447"/>
        <end position="466"/>
    </location>
</feature>
<sequence length="505" mass="55904">MNKKAENLFVNTIILTITALIMRVIGIIYKVYISNEVGTEGMGLYKLIGTVSSVAITIAVSGISTGVTRIVSEEVSRKNYSNIKAIVFKACAICGGLSIVASVVLFLFSENIALLFLKDERVVISLKIVAISIPFISISSCIKGYFFAVRDIFIPITSQFAEQFIKITVVVGLLSLVMPRGLEYGCAVLVLGTAISDIFSCIYVFISYKLEKKENKNFNVIKEKSGDLLKRLFNIALPVAGSSYIMSAFRSVEMILIPASLVKFGMSTKEAVSVLGGVMGMVFPIISFPAVLLMSLGRVLIPEISRAKAINNNERVNSLITRSIGFTCIIGIMSFFIFSNFYNELSISIYNRDDLGIFFKMISIAIPFMYIDMIVGGILNGLNQQVKSLEYQMLESVLKIVLIYTIVPLKGVNGLIITMLITTVFSFTLSFLRVIKVTNLKINFNNWIIKPLIFSFVSIIIGRVINSVLGEYNLAIGVVTAMVLFVVLMIYLFLLKLFNCIKFRD</sequence>
<name>A0A174IVZ7_9CLOT</name>
<dbReference type="InterPro" id="IPR050833">
    <property type="entry name" value="Poly_Biosynth_Transport"/>
</dbReference>
<dbReference type="InterPro" id="IPR002797">
    <property type="entry name" value="Polysacc_synth"/>
</dbReference>
<evidence type="ECO:0000256" key="6">
    <source>
        <dbReference type="SAM" id="Phobius"/>
    </source>
</evidence>
<reference evidence="7 8" key="1">
    <citation type="submission" date="2015-09" db="EMBL/GenBank/DDBJ databases">
        <authorList>
            <consortium name="Pathogen Informatics"/>
        </authorList>
    </citation>
    <scope>NUCLEOTIDE SEQUENCE [LARGE SCALE GENOMIC DNA]</scope>
    <source>
        <strain evidence="7 8">2789STDY5834856</strain>
    </source>
</reference>
<dbReference type="PIRSF" id="PIRSF038958">
    <property type="entry name" value="PG_synth_SpoVB"/>
    <property type="match status" value="1"/>
</dbReference>
<dbReference type="Proteomes" id="UP000095594">
    <property type="component" value="Unassembled WGS sequence"/>
</dbReference>
<keyword evidence="5 6" id="KW-0472">Membrane</keyword>
<feature type="transmembrane region" description="Helical" evidence="6">
    <location>
        <begin position="316"/>
        <end position="337"/>
    </location>
</feature>
<dbReference type="OrthoDB" id="9775950at2"/>
<evidence type="ECO:0000313" key="8">
    <source>
        <dbReference type="Proteomes" id="UP000095594"/>
    </source>
</evidence>
<dbReference type="Pfam" id="PF01943">
    <property type="entry name" value="Polysacc_synt"/>
    <property type="match status" value="1"/>
</dbReference>
<gene>
    <name evidence="7" type="primary">ykvU</name>
    <name evidence="7" type="ORF">ERS852471_02563</name>
</gene>
<feature type="transmembrane region" description="Helical" evidence="6">
    <location>
        <begin position="44"/>
        <end position="65"/>
    </location>
</feature>